<accession>A0A5N6XTP4</accession>
<dbReference type="GO" id="GO:0070941">
    <property type="term" value="P:eisosome assembly"/>
    <property type="evidence" value="ECO:0007669"/>
    <property type="project" value="TreeGrafter"/>
</dbReference>
<sequence>MCFLEVDEGKGPCIRVVEFRNPPMRASIPPPSHRHRRRHSSSSSSSSSSSDSHDSTSVGPPRHSHSHSHSHHCESPRSSYTTVSRRRIRTVEESVPISRWKGWWLGSRDFLPDRRNRSLSVRRRNSVPSRSRFSFATLRGTQQPELSKRMNRLIKNENAAISAYEKAGRERVSTAKELSDWGEATEDDAVSDITDKLGVLLAEMGDQEEIFAGYLEEYRTVLKHIRETENSVQPSRNHRAKIQDDIAKLKIRDPESIRLETLEQELVRAEAQSLVAEAQLTNMTRAKLKEAFDIHLAAVIERGEKQILLARHARRLLGILDDSPVVPGEPRKDYDRGDEASQIIQDAERGLRTWESTTVPIPTSAGHIHDSTLLPAPAARAARDSQALTVGSSEVDGREMSASTRDINGSASDIRYTEEYPPETQGTNEYVHEYGSGTQQGIAPVIEAQEFQEPVTAPVEPTRDTYSGPGNAITYIPGTKQRVDTATGAGGYGESSTQGARGIYGATPDVIGYTSGAQDTIPGTKEHVGPISAARSWDESVTDVSGDVNENVASDRSIDDSITDPTQHFEEPSTELTEGAEATKVAVATDDANGSIREKLQEQPQVALGIPQTVAVPY</sequence>
<keyword evidence="1" id="KW-0597">Phosphoprotein</keyword>
<name>A0A5N6XTP4_9EURO</name>
<feature type="region of interest" description="Disordered" evidence="2">
    <location>
        <begin position="557"/>
        <end position="578"/>
    </location>
</feature>
<dbReference type="InterPro" id="IPR027267">
    <property type="entry name" value="AH/BAR_dom_sf"/>
</dbReference>
<dbReference type="PANTHER" id="PTHR31962">
    <property type="entry name" value="SPHINGOLIPID LONG CHAIN BASE-RESPONSIVE PROTEIN PIL1"/>
    <property type="match status" value="1"/>
</dbReference>
<dbReference type="GO" id="GO:0005886">
    <property type="term" value="C:plasma membrane"/>
    <property type="evidence" value="ECO:0007669"/>
    <property type="project" value="TreeGrafter"/>
</dbReference>
<organism evidence="3">
    <name type="scientific">Aspergillus arachidicola</name>
    <dbReference type="NCBI Taxonomy" id="656916"/>
    <lineage>
        <taxon>Eukaryota</taxon>
        <taxon>Fungi</taxon>
        <taxon>Dikarya</taxon>
        <taxon>Ascomycota</taxon>
        <taxon>Pezizomycotina</taxon>
        <taxon>Eurotiomycetes</taxon>
        <taxon>Eurotiomycetidae</taxon>
        <taxon>Eurotiales</taxon>
        <taxon>Aspergillaceae</taxon>
        <taxon>Aspergillus</taxon>
        <taxon>Aspergillus subgen. Circumdati</taxon>
    </lineage>
</organism>
<protein>
    <submittedName>
        <fullName evidence="3">Eisosome component PIL1-domain-containing protein</fullName>
    </submittedName>
</protein>
<dbReference type="InterPro" id="IPR028245">
    <property type="entry name" value="PIL1/LSP1"/>
</dbReference>
<feature type="region of interest" description="Disordered" evidence="2">
    <location>
        <begin position="22"/>
        <end position="88"/>
    </location>
</feature>
<dbReference type="GO" id="GO:0036286">
    <property type="term" value="C:eisosome filament"/>
    <property type="evidence" value="ECO:0007669"/>
    <property type="project" value="TreeGrafter"/>
</dbReference>
<dbReference type="FunFam" id="1.20.1270.60:FF:000005">
    <property type="entry name" value="Sphingolipid long chain base-responsive pil1"/>
    <property type="match status" value="1"/>
</dbReference>
<evidence type="ECO:0000256" key="1">
    <source>
        <dbReference type="ARBA" id="ARBA00022553"/>
    </source>
</evidence>
<dbReference type="EMBL" id="ML737239">
    <property type="protein sequence ID" value="KAE8334920.1"/>
    <property type="molecule type" value="Genomic_DNA"/>
</dbReference>
<dbReference type="GO" id="GO:0008289">
    <property type="term" value="F:lipid binding"/>
    <property type="evidence" value="ECO:0007669"/>
    <property type="project" value="TreeGrafter"/>
</dbReference>
<dbReference type="PANTHER" id="PTHR31962:SF4">
    <property type="entry name" value="PRIMARY COMPONENT OF EISOSOMES (EUROFUNG)"/>
    <property type="match status" value="1"/>
</dbReference>
<gene>
    <name evidence="3" type="ORF">BDV24DRAFT_169722</name>
</gene>
<dbReference type="GO" id="GO:0006897">
    <property type="term" value="P:endocytosis"/>
    <property type="evidence" value="ECO:0007669"/>
    <property type="project" value="TreeGrafter"/>
</dbReference>
<dbReference type="Gene3D" id="1.20.1270.60">
    <property type="entry name" value="Arfaptin homology (AH) domain/BAR domain"/>
    <property type="match status" value="1"/>
</dbReference>
<reference evidence="3" key="1">
    <citation type="submission" date="2019-04" db="EMBL/GenBank/DDBJ databases">
        <title>Friends and foes A comparative genomics study of 23 Aspergillus species from section Flavi.</title>
        <authorList>
            <consortium name="DOE Joint Genome Institute"/>
            <person name="Kjaerbolling I."/>
            <person name="Vesth T."/>
            <person name="Frisvad J.C."/>
            <person name="Nybo J.L."/>
            <person name="Theobald S."/>
            <person name="Kildgaard S."/>
            <person name="Isbrandt T."/>
            <person name="Kuo A."/>
            <person name="Sato A."/>
            <person name="Lyhne E.K."/>
            <person name="Kogle M.E."/>
            <person name="Wiebenga A."/>
            <person name="Kun R.S."/>
            <person name="Lubbers R.J."/>
            <person name="Makela M.R."/>
            <person name="Barry K."/>
            <person name="Chovatia M."/>
            <person name="Clum A."/>
            <person name="Daum C."/>
            <person name="Haridas S."/>
            <person name="He G."/>
            <person name="LaButti K."/>
            <person name="Lipzen A."/>
            <person name="Mondo S."/>
            <person name="Riley R."/>
            <person name="Salamov A."/>
            <person name="Simmons B.A."/>
            <person name="Magnuson J.K."/>
            <person name="Henrissat B."/>
            <person name="Mortensen U.H."/>
            <person name="Larsen T.O."/>
            <person name="Devries R.P."/>
            <person name="Grigoriev I.V."/>
            <person name="Machida M."/>
            <person name="Baker S.E."/>
            <person name="Andersen M.R."/>
        </authorList>
    </citation>
    <scope>NUCLEOTIDE SEQUENCE</scope>
    <source>
        <strain evidence="3">CBS 117612</strain>
    </source>
</reference>
<feature type="compositionally biased region" description="Low complexity" evidence="2">
    <location>
        <begin position="41"/>
        <end position="50"/>
    </location>
</feature>
<dbReference type="AlphaFoldDB" id="A0A5N6XTP4"/>
<evidence type="ECO:0000313" key="3">
    <source>
        <dbReference type="EMBL" id="KAE8334920.1"/>
    </source>
</evidence>
<dbReference type="Pfam" id="PF13805">
    <property type="entry name" value="Pil1"/>
    <property type="match status" value="1"/>
</dbReference>
<dbReference type="OrthoDB" id="5599269at2759"/>
<dbReference type="Proteomes" id="UP000325558">
    <property type="component" value="Unassembled WGS sequence"/>
</dbReference>
<evidence type="ECO:0000256" key="2">
    <source>
        <dbReference type="SAM" id="MobiDB-lite"/>
    </source>
</evidence>
<proteinExistence type="predicted"/>